<dbReference type="Proteomes" id="UP000199310">
    <property type="component" value="Unassembled WGS sequence"/>
</dbReference>
<evidence type="ECO:0000256" key="1">
    <source>
        <dbReference type="SAM" id="Phobius"/>
    </source>
</evidence>
<feature type="transmembrane region" description="Helical" evidence="1">
    <location>
        <begin position="77"/>
        <end position="101"/>
    </location>
</feature>
<dbReference type="AlphaFoldDB" id="A0A1I0NNW0"/>
<evidence type="ECO:0000313" key="2">
    <source>
        <dbReference type="EMBL" id="SEW03246.1"/>
    </source>
</evidence>
<dbReference type="RefSeq" id="WP_089889592.1">
    <property type="nucleotide sequence ID" value="NZ_FOJG01000001.1"/>
</dbReference>
<organism evidence="2 3">
    <name type="scientific">Chitinophaga arvensicola</name>
    <dbReference type="NCBI Taxonomy" id="29529"/>
    <lineage>
        <taxon>Bacteria</taxon>
        <taxon>Pseudomonadati</taxon>
        <taxon>Bacteroidota</taxon>
        <taxon>Chitinophagia</taxon>
        <taxon>Chitinophagales</taxon>
        <taxon>Chitinophagaceae</taxon>
        <taxon>Chitinophaga</taxon>
    </lineage>
</organism>
<accession>A0A1I0NNW0</accession>
<keyword evidence="1" id="KW-1133">Transmembrane helix</keyword>
<name>A0A1I0NNW0_9BACT</name>
<gene>
    <name evidence="2" type="ORF">SAMN04488122_0294</name>
</gene>
<keyword evidence="3" id="KW-1185">Reference proteome</keyword>
<dbReference type="EMBL" id="FOJG01000001">
    <property type="protein sequence ID" value="SEW03246.1"/>
    <property type="molecule type" value="Genomic_DNA"/>
</dbReference>
<dbReference type="OrthoDB" id="6870757at2"/>
<reference evidence="3" key="1">
    <citation type="submission" date="2016-10" db="EMBL/GenBank/DDBJ databases">
        <authorList>
            <person name="Varghese N."/>
            <person name="Submissions S."/>
        </authorList>
    </citation>
    <scope>NUCLEOTIDE SEQUENCE [LARGE SCALE GENOMIC DNA]</scope>
    <source>
        <strain evidence="3">DSM 3695</strain>
    </source>
</reference>
<dbReference type="STRING" id="29529.SAMN04488122_0294"/>
<feature type="transmembrane region" description="Helical" evidence="1">
    <location>
        <begin position="321"/>
        <end position="344"/>
    </location>
</feature>
<feature type="transmembrane region" description="Helical" evidence="1">
    <location>
        <begin position="185"/>
        <end position="205"/>
    </location>
</feature>
<keyword evidence="1" id="KW-0812">Transmembrane</keyword>
<feature type="transmembrane region" description="Helical" evidence="1">
    <location>
        <begin position="113"/>
        <end position="133"/>
    </location>
</feature>
<feature type="transmembrane region" description="Helical" evidence="1">
    <location>
        <begin position="145"/>
        <end position="178"/>
    </location>
</feature>
<feature type="transmembrane region" description="Helical" evidence="1">
    <location>
        <begin position="374"/>
        <end position="391"/>
    </location>
</feature>
<evidence type="ECO:0008006" key="4">
    <source>
        <dbReference type="Google" id="ProtNLM"/>
    </source>
</evidence>
<feature type="transmembrane region" description="Helical" evidence="1">
    <location>
        <begin position="39"/>
        <end position="57"/>
    </location>
</feature>
<sequence>MKTKWLTNPFFVYIISFLLVFLVYSLGWSKQYPPVSLTIKLFLFATFIISFFLAFILEKTRMNVFQAIPVSKYLKVGVGALYFGYFLEFAYSGGVPLLLAIRGGYSYKDFTGIPTFHVLLATFNIFYSTYIFHQYTSTTGPRRGLLWMYILSVLPMLLVLNRGSIVLTLGSSFFVYLMKLKRLKITTLIAIPTGFLLLIFLFGVIGNMRYSVSQEDKTYILRIGGASEEFINNNVPAEYYWGYLYIATPIGNFQNIVSAKDDVPVKYDNIPFFALTEPFPEFISKRLVSIFKLDDPGDSSPNYLVIEALNAPSVYFQSYSLLGWLGAWLIFGHSVLIMLFYPFLVGRKSKYYVTAWTMMVTIVLMNIFSNMWHAAGTNLIWPLIFAIFEKYKLKKNEQSKT</sequence>
<protein>
    <recommendedName>
        <fullName evidence="4">Oligosaccharide repeat unit polymerase</fullName>
    </recommendedName>
</protein>
<keyword evidence="1" id="KW-0472">Membrane</keyword>
<feature type="transmembrane region" description="Helical" evidence="1">
    <location>
        <begin position="6"/>
        <end position="27"/>
    </location>
</feature>
<evidence type="ECO:0000313" key="3">
    <source>
        <dbReference type="Proteomes" id="UP000199310"/>
    </source>
</evidence>
<proteinExistence type="predicted"/>